<gene>
    <name evidence="3" type="ORF">L3Y34_014045</name>
    <name evidence="4" type="ORF">L5515_000139</name>
</gene>
<dbReference type="EMBL" id="CP090891">
    <property type="protein sequence ID" value="ULU09361.1"/>
    <property type="molecule type" value="Genomic_DNA"/>
</dbReference>
<dbReference type="InterPro" id="IPR000719">
    <property type="entry name" value="Prot_kinase_dom"/>
</dbReference>
<dbReference type="EMBL" id="CP092620">
    <property type="protein sequence ID" value="UMM10311.1"/>
    <property type="molecule type" value="Genomic_DNA"/>
</dbReference>
<evidence type="ECO:0000313" key="5">
    <source>
        <dbReference type="Proteomes" id="UP000827892"/>
    </source>
</evidence>
<dbReference type="Proteomes" id="UP000827892">
    <property type="component" value="Chromosome I"/>
</dbReference>
<reference evidence="3 5" key="2">
    <citation type="submission" date="2022-05" db="EMBL/GenBank/DDBJ databases">
        <title>Chromosome-level reference genomes for two strains of Caenorhabditis briggsae: an improved platform for comparative genomics.</title>
        <authorList>
            <person name="Stevens L."/>
            <person name="Andersen E.C."/>
        </authorList>
    </citation>
    <scope>NUCLEOTIDE SEQUENCE [LARGE SCALE GENOMIC DNA]</scope>
    <source>
        <strain evidence="3">QX1410_ONT</strain>
        <tissue evidence="3">Whole-organism</tissue>
    </source>
</reference>
<proteinExistence type="predicted"/>
<evidence type="ECO:0000313" key="3">
    <source>
        <dbReference type="EMBL" id="ULU09361.1"/>
    </source>
</evidence>
<feature type="region of interest" description="Disordered" evidence="1">
    <location>
        <begin position="303"/>
        <end position="399"/>
    </location>
</feature>
<dbReference type="GO" id="GO:0005524">
    <property type="term" value="F:ATP binding"/>
    <property type="evidence" value="ECO:0007669"/>
    <property type="project" value="InterPro"/>
</dbReference>
<dbReference type="PANTHER" id="PTHR11909">
    <property type="entry name" value="CASEIN KINASE-RELATED"/>
    <property type="match status" value="1"/>
</dbReference>
<dbReference type="AlphaFoldDB" id="A0AAE9DQQ1"/>
<protein>
    <recommendedName>
        <fullName evidence="2">Protein kinase domain-containing protein</fullName>
    </recommendedName>
</protein>
<dbReference type="InterPro" id="IPR011009">
    <property type="entry name" value="Kinase-like_dom_sf"/>
</dbReference>
<reference evidence="4 6" key="1">
    <citation type="submission" date="2022-04" db="EMBL/GenBank/DDBJ databases">
        <title>Chromosome-level reference genomes for two strains of Caenorhabditis briggsae: an improved platform for comparative genomics.</title>
        <authorList>
            <person name="Stevens L."/>
            <person name="Andersen E."/>
        </authorList>
    </citation>
    <scope>NUCLEOTIDE SEQUENCE [LARGE SCALE GENOMIC DNA]</scope>
    <source>
        <strain evidence="4">VX34</strain>
        <tissue evidence="4">Whole-organism</tissue>
    </source>
</reference>
<dbReference type="Proteomes" id="UP000829354">
    <property type="component" value="Chromosome I"/>
</dbReference>
<feature type="compositionally biased region" description="Basic residues" evidence="1">
    <location>
        <begin position="373"/>
        <end position="391"/>
    </location>
</feature>
<organism evidence="3 5">
    <name type="scientific">Caenorhabditis briggsae</name>
    <dbReference type="NCBI Taxonomy" id="6238"/>
    <lineage>
        <taxon>Eukaryota</taxon>
        <taxon>Metazoa</taxon>
        <taxon>Ecdysozoa</taxon>
        <taxon>Nematoda</taxon>
        <taxon>Chromadorea</taxon>
        <taxon>Rhabditida</taxon>
        <taxon>Rhabditina</taxon>
        <taxon>Rhabditomorpha</taxon>
        <taxon>Rhabditoidea</taxon>
        <taxon>Rhabditidae</taxon>
        <taxon>Peloderinae</taxon>
        <taxon>Caenorhabditis</taxon>
    </lineage>
</organism>
<sequence length="399" mass="45116">MAAAAAAAPQKELIRAQNGVYEVTKPLATGTFGSIYKAKRESDGKLFAVKCESLNMKSSLLRQMSVVLASIHYPSPFFATIEERGTVPQRFLFVVMPLYGDNLFDLMHNVNKDRKFSIATGLHLAEQTLTAIRDLHRNGFIHRDIKPSHFCIGRETEDQYHHVFLLDFGLCKRPRFGNKNNEAEEQMRKNAILYRGVVKYASVHAHQGKNLGYKDDMESWWYMVLEFFLGALPWALLNKESEQDVLHLKKRITAQMVSAVWKTTPETVPAFFELLHIVREPKDIAEFVDYDRIADHIQKLFEKSKANPQEPPDWDCMNDYKGPSYQQVPMIAPPEVGLKPENTEFGKNDPGPSAGGQQTSMEPVKSAEGNGQPKKKTKKKKSKSKGAKGKNRSVSEDEG</sequence>
<name>A0AAE9DQQ1_CAEBR</name>
<dbReference type="PROSITE" id="PS50011">
    <property type="entry name" value="PROTEIN_KINASE_DOM"/>
    <property type="match status" value="1"/>
</dbReference>
<evidence type="ECO:0000313" key="4">
    <source>
        <dbReference type="EMBL" id="UMM10311.1"/>
    </source>
</evidence>
<dbReference type="GO" id="GO:0004672">
    <property type="term" value="F:protein kinase activity"/>
    <property type="evidence" value="ECO:0007669"/>
    <property type="project" value="InterPro"/>
</dbReference>
<dbReference type="SMART" id="SM00220">
    <property type="entry name" value="S_TKc"/>
    <property type="match status" value="1"/>
</dbReference>
<accession>A0AAE9DQQ1</accession>
<dbReference type="InterPro" id="IPR050235">
    <property type="entry name" value="CK1_Ser-Thr_kinase"/>
</dbReference>
<dbReference type="Pfam" id="PF00069">
    <property type="entry name" value="Pkinase"/>
    <property type="match status" value="1"/>
</dbReference>
<dbReference type="Gene3D" id="1.10.510.10">
    <property type="entry name" value="Transferase(Phosphotransferase) domain 1"/>
    <property type="match status" value="1"/>
</dbReference>
<keyword evidence="6" id="KW-1185">Reference proteome</keyword>
<evidence type="ECO:0000259" key="2">
    <source>
        <dbReference type="PROSITE" id="PS50011"/>
    </source>
</evidence>
<evidence type="ECO:0000313" key="6">
    <source>
        <dbReference type="Proteomes" id="UP000829354"/>
    </source>
</evidence>
<feature type="domain" description="Protein kinase" evidence="2">
    <location>
        <begin position="21"/>
        <end position="288"/>
    </location>
</feature>
<evidence type="ECO:0000256" key="1">
    <source>
        <dbReference type="SAM" id="MobiDB-lite"/>
    </source>
</evidence>
<dbReference type="SUPFAM" id="SSF56112">
    <property type="entry name" value="Protein kinase-like (PK-like)"/>
    <property type="match status" value="1"/>
</dbReference>